<proteinExistence type="inferred from homology"/>
<evidence type="ECO:0000256" key="7">
    <source>
        <dbReference type="ARBA" id="ARBA00023242"/>
    </source>
</evidence>
<keyword evidence="6" id="KW-0378">Hydrolase</keyword>
<organism evidence="10 11">
    <name type="scientific">Molorchus minor</name>
    <dbReference type="NCBI Taxonomy" id="1323400"/>
    <lineage>
        <taxon>Eukaryota</taxon>
        <taxon>Metazoa</taxon>
        <taxon>Ecdysozoa</taxon>
        <taxon>Arthropoda</taxon>
        <taxon>Hexapoda</taxon>
        <taxon>Insecta</taxon>
        <taxon>Pterygota</taxon>
        <taxon>Neoptera</taxon>
        <taxon>Endopterygota</taxon>
        <taxon>Coleoptera</taxon>
        <taxon>Polyphaga</taxon>
        <taxon>Cucujiformia</taxon>
        <taxon>Chrysomeloidea</taxon>
        <taxon>Cerambycidae</taxon>
        <taxon>Lamiinae</taxon>
        <taxon>Monochamini</taxon>
        <taxon>Molorchus</taxon>
    </lineage>
</organism>
<evidence type="ECO:0000313" key="10">
    <source>
        <dbReference type="EMBL" id="KAJ8971548.1"/>
    </source>
</evidence>
<dbReference type="Proteomes" id="UP001162164">
    <property type="component" value="Unassembled WGS sequence"/>
</dbReference>
<dbReference type="InterPro" id="IPR045249">
    <property type="entry name" value="HARBI1-like"/>
</dbReference>
<comment type="subcellular location">
    <subcellularLocation>
        <location evidence="2">Nucleus</location>
    </subcellularLocation>
</comment>
<evidence type="ECO:0000256" key="3">
    <source>
        <dbReference type="ARBA" id="ARBA00006958"/>
    </source>
</evidence>
<dbReference type="PANTHER" id="PTHR22930">
    <property type="match status" value="1"/>
</dbReference>
<comment type="cofactor">
    <cofactor evidence="1">
        <name>a divalent metal cation</name>
        <dbReference type="ChEBI" id="CHEBI:60240"/>
    </cofactor>
</comment>
<evidence type="ECO:0000313" key="11">
    <source>
        <dbReference type="Proteomes" id="UP001162164"/>
    </source>
</evidence>
<evidence type="ECO:0000256" key="4">
    <source>
        <dbReference type="ARBA" id="ARBA00022722"/>
    </source>
</evidence>
<comment type="caution">
    <text evidence="10">The sequence shown here is derived from an EMBL/GenBank/DDBJ whole genome shotgun (WGS) entry which is preliminary data.</text>
</comment>
<reference evidence="10" key="1">
    <citation type="journal article" date="2023" name="Insect Mol. Biol.">
        <title>Genome sequencing provides insights into the evolution of gene families encoding plant cell wall-degrading enzymes in longhorned beetles.</title>
        <authorList>
            <person name="Shin N.R."/>
            <person name="Okamura Y."/>
            <person name="Kirsch R."/>
            <person name="Pauchet Y."/>
        </authorList>
    </citation>
    <scope>NUCLEOTIDE SEQUENCE</scope>
    <source>
        <strain evidence="10">MMC_N1</strain>
    </source>
</reference>
<evidence type="ECO:0000256" key="5">
    <source>
        <dbReference type="ARBA" id="ARBA00022723"/>
    </source>
</evidence>
<evidence type="ECO:0000259" key="9">
    <source>
        <dbReference type="Pfam" id="PF13359"/>
    </source>
</evidence>
<feature type="chain" id="PRO_5046851932" description="DDE Tnp4 domain-containing protein" evidence="8">
    <location>
        <begin position="23"/>
        <end position="360"/>
    </location>
</feature>
<dbReference type="Pfam" id="PF13359">
    <property type="entry name" value="DDE_Tnp_4"/>
    <property type="match status" value="1"/>
</dbReference>
<gene>
    <name evidence="10" type="ORF">NQ317_003202</name>
</gene>
<keyword evidence="4" id="KW-0540">Nuclease</keyword>
<evidence type="ECO:0000256" key="2">
    <source>
        <dbReference type="ARBA" id="ARBA00004123"/>
    </source>
</evidence>
<keyword evidence="8" id="KW-0732">Signal</keyword>
<feature type="signal peptide" evidence="8">
    <location>
        <begin position="1"/>
        <end position="22"/>
    </location>
</feature>
<keyword evidence="5" id="KW-0479">Metal-binding</keyword>
<protein>
    <recommendedName>
        <fullName evidence="9">DDE Tnp4 domain-containing protein</fullName>
    </recommendedName>
</protein>
<dbReference type="PANTHER" id="PTHR22930:SF269">
    <property type="entry name" value="NUCLEASE HARBI1-LIKE PROTEIN"/>
    <property type="match status" value="1"/>
</dbReference>
<dbReference type="EMBL" id="JAPWTJ010001468">
    <property type="protein sequence ID" value="KAJ8971548.1"/>
    <property type="molecule type" value="Genomic_DNA"/>
</dbReference>
<name>A0ABQ9J2B4_9CUCU</name>
<dbReference type="InterPro" id="IPR027806">
    <property type="entry name" value="HARBI1_dom"/>
</dbReference>
<comment type="similarity">
    <text evidence="3">Belongs to the HARBI1 family.</text>
</comment>
<feature type="domain" description="DDE Tnp4" evidence="9">
    <location>
        <begin position="196"/>
        <end position="274"/>
    </location>
</feature>
<keyword evidence="11" id="KW-1185">Reference proteome</keyword>
<evidence type="ECO:0000256" key="1">
    <source>
        <dbReference type="ARBA" id="ARBA00001968"/>
    </source>
</evidence>
<evidence type="ECO:0000256" key="6">
    <source>
        <dbReference type="ARBA" id="ARBA00022801"/>
    </source>
</evidence>
<sequence>MITKKSALAMLLLTSAAICVHHYKFKNKVRVRRFKTRPMNRNRKTEGQYHSLVNSMLHKELDYEQYFKFMRMSPGVFNYLLDLVGPHLQKDRRGDSLSPGHRLAMTIHYLAEGCSMQEIARGFRVGKATVHVIVSETTDVLWAVLMPLVLPVPTTETWKEIEKGFYLRWNMPNCIGAVDGKHVHIQSPKYSGFIWVLMAVCDAYYRFVLVDIGGAGSQHDSVVFQNSGFGMALLNNTLGLPEPKTLPNTNIPFNHYLVADQAFPLHENIMRPYPVKWTFPKGNRKFCTTGLMDHLDENGILEAGTWHNLPCNLPSVGRLGSNNPSRSLQAKRNILAEYFISQEGCVPLQWEYVLRGSLPD</sequence>
<accession>A0ABQ9J2B4</accession>
<keyword evidence="7" id="KW-0539">Nucleus</keyword>
<evidence type="ECO:0000256" key="8">
    <source>
        <dbReference type="SAM" id="SignalP"/>
    </source>
</evidence>